<reference evidence="9" key="1">
    <citation type="submission" date="2022-07" db="EMBL/GenBank/DDBJ databases">
        <authorList>
            <person name="Macas J."/>
            <person name="Novak P."/>
            <person name="Neumann P."/>
        </authorList>
    </citation>
    <scope>NUCLEOTIDE SEQUENCE</scope>
</reference>
<keyword evidence="5" id="KW-0808">Transferase</keyword>
<evidence type="ECO:0000256" key="4">
    <source>
        <dbReference type="ARBA" id="ARBA00022603"/>
    </source>
</evidence>
<evidence type="ECO:0000256" key="5">
    <source>
        <dbReference type="ARBA" id="ARBA00022679"/>
    </source>
</evidence>
<dbReference type="GO" id="GO:0003723">
    <property type="term" value="F:RNA binding"/>
    <property type="evidence" value="ECO:0007669"/>
    <property type="project" value="UniProtKB-KW"/>
</dbReference>
<dbReference type="GO" id="GO:0008649">
    <property type="term" value="F:rRNA methyltransferase activity"/>
    <property type="evidence" value="ECO:0007669"/>
    <property type="project" value="TreeGrafter"/>
</dbReference>
<evidence type="ECO:0000313" key="9">
    <source>
        <dbReference type="EMBL" id="CAH9121829.1"/>
    </source>
</evidence>
<protein>
    <recommendedName>
        <fullName evidence="2">rRNA 2'-O-methyltransferase fibrillarin</fullName>
    </recommendedName>
    <alternativeName>
        <fullName evidence="7">Histone-glutamine methyltransferase</fullName>
    </alternativeName>
</protein>
<evidence type="ECO:0000256" key="7">
    <source>
        <dbReference type="ARBA" id="ARBA00032245"/>
    </source>
</evidence>
<evidence type="ECO:0000256" key="8">
    <source>
        <dbReference type="ARBA" id="ARBA00047568"/>
    </source>
</evidence>
<dbReference type="PANTHER" id="PTHR10335">
    <property type="entry name" value="RRNA 2-O-METHYLTRANSFERASE FIBRILLARIN"/>
    <property type="match status" value="1"/>
</dbReference>
<dbReference type="SMART" id="SM01206">
    <property type="entry name" value="Fibrillarin"/>
    <property type="match status" value="1"/>
</dbReference>
<dbReference type="PANTHER" id="PTHR10335:SF17">
    <property type="entry name" value="FIBRILLARIN"/>
    <property type="match status" value="1"/>
</dbReference>
<comment type="catalytic activity">
    <reaction evidence="8">
        <text>L-glutaminyl-[histone H2A] + S-adenosyl-L-methionine = N(5)-methyl-L-glutaminyl-[histone H2A] + S-adenosyl-L-homocysteine + H(+)</text>
        <dbReference type="Rhea" id="RHEA:50904"/>
        <dbReference type="Rhea" id="RHEA-COMP:12837"/>
        <dbReference type="Rhea" id="RHEA-COMP:12839"/>
        <dbReference type="ChEBI" id="CHEBI:15378"/>
        <dbReference type="ChEBI" id="CHEBI:30011"/>
        <dbReference type="ChEBI" id="CHEBI:57856"/>
        <dbReference type="ChEBI" id="CHEBI:59789"/>
        <dbReference type="ChEBI" id="CHEBI:61891"/>
    </reaction>
</comment>
<comment type="similarity">
    <text evidence="1">Belongs to the methyltransferase superfamily. Fibrillarin family.</text>
</comment>
<evidence type="ECO:0000313" key="10">
    <source>
        <dbReference type="Proteomes" id="UP001152523"/>
    </source>
</evidence>
<dbReference type="InterPro" id="IPR000692">
    <property type="entry name" value="Fibrillarin"/>
</dbReference>
<gene>
    <name evidence="9" type="ORF">CEPIT_LOCUS24007</name>
</gene>
<dbReference type="Gene3D" id="3.30.200.20">
    <property type="entry name" value="Phosphorylase Kinase, domain 1"/>
    <property type="match status" value="1"/>
</dbReference>
<dbReference type="NCBIfam" id="NF003276">
    <property type="entry name" value="PRK04266.1-2"/>
    <property type="match status" value="1"/>
</dbReference>
<evidence type="ECO:0000256" key="3">
    <source>
        <dbReference type="ARBA" id="ARBA00022552"/>
    </source>
</evidence>
<evidence type="ECO:0000256" key="2">
    <source>
        <dbReference type="ARBA" id="ARBA00015190"/>
    </source>
</evidence>
<accession>A0AAV0EID9</accession>
<name>A0AAV0EID9_9ASTE</name>
<dbReference type="AlphaFoldDB" id="A0AAV0EID9"/>
<dbReference type="Proteomes" id="UP001152523">
    <property type="component" value="Unassembled WGS sequence"/>
</dbReference>
<evidence type="ECO:0000256" key="6">
    <source>
        <dbReference type="ARBA" id="ARBA00022884"/>
    </source>
</evidence>
<dbReference type="GO" id="GO:0000494">
    <property type="term" value="P:box C/D sno(s)RNA 3'-end processing"/>
    <property type="evidence" value="ECO:0007669"/>
    <property type="project" value="TreeGrafter"/>
</dbReference>
<keyword evidence="10" id="KW-1185">Reference proteome</keyword>
<comment type="caution">
    <text evidence="9">The sequence shown here is derived from an EMBL/GenBank/DDBJ whole genome shotgun (WGS) entry which is preliminary data.</text>
</comment>
<sequence length="279" mass="30990">MARSGHHLSGTVTNLAGPMEATITRKRTVWSPKIVDYPPLYQGVFVLRCEEGGLCTRNLIPGKAALKGRYNGYIVYVRDADEIIIEYRPWDAFRSPLAAAIADNKPDDIFIRPGCRVLYLGDGKGALATVSHISDIVGTSGAVYEVESGPKNVVEMVNMAARRANVTPILEDARDPEKYRTAIDEKVDVVYCDIAEDDQVTILLENVKFYLKDGGNFLLKYEANSSWEDRGAELYSVLKNERLYATEDVCLDPYFLNTGLLFGVYTVASSIESLRYGLP</sequence>
<dbReference type="PRINTS" id="PR00052">
    <property type="entry name" value="FIBRILLARIN"/>
</dbReference>
<dbReference type="SUPFAM" id="SSF53335">
    <property type="entry name" value="S-adenosyl-L-methionine-dependent methyltransferases"/>
    <property type="match status" value="1"/>
</dbReference>
<dbReference type="Gene3D" id="3.40.50.150">
    <property type="entry name" value="Vaccinia Virus protein VP39"/>
    <property type="match status" value="1"/>
</dbReference>
<dbReference type="Pfam" id="PF01269">
    <property type="entry name" value="Fibrillarin"/>
    <property type="match status" value="1"/>
</dbReference>
<evidence type="ECO:0000256" key="1">
    <source>
        <dbReference type="ARBA" id="ARBA00010632"/>
    </source>
</evidence>
<proteinExistence type="inferred from homology"/>
<keyword evidence="3" id="KW-0698">rRNA processing</keyword>
<keyword evidence="4" id="KW-0489">Methyltransferase</keyword>
<dbReference type="GO" id="GO:1990259">
    <property type="term" value="F:histone H2AQ104 methyltransferase activity"/>
    <property type="evidence" value="ECO:0007669"/>
    <property type="project" value="TreeGrafter"/>
</dbReference>
<keyword evidence="6" id="KW-0694">RNA-binding</keyword>
<dbReference type="CDD" id="cd02440">
    <property type="entry name" value="AdoMet_MTases"/>
    <property type="match status" value="1"/>
</dbReference>
<dbReference type="InterPro" id="IPR029063">
    <property type="entry name" value="SAM-dependent_MTases_sf"/>
</dbReference>
<organism evidence="9 10">
    <name type="scientific">Cuscuta epithymum</name>
    <dbReference type="NCBI Taxonomy" id="186058"/>
    <lineage>
        <taxon>Eukaryota</taxon>
        <taxon>Viridiplantae</taxon>
        <taxon>Streptophyta</taxon>
        <taxon>Embryophyta</taxon>
        <taxon>Tracheophyta</taxon>
        <taxon>Spermatophyta</taxon>
        <taxon>Magnoliopsida</taxon>
        <taxon>eudicotyledons</taxon>
        <taxon>Gunneridae</taxon>
        <taxon>Pentapetalae</taxon>
        <taxon>asterids</taxon>
        <taxon>lamiids</taxon>
        <taxon>Solanales</taxon>
        <taxon>Convolvulaceae</taxon>
        <taxon>Cuscuteae</taxon>
        <taxon>Cuscuta</taxon>
        <taxon>Cuscuta subgen. Cuscuta</taxon>
    </lineage>
</organism>
<dbReference type="EMBL" id="CAMAPF010000921">
    <property type="protein sequence ID" value="CAH9121829.1"/>
    <property type="molecule type" value="Genomic_DNA"/>
</dbReference>